<reference evidence="3 4" key="1">
    <citation type="submission" date="2019-03" db="EMBL/GenBank/DDBJ databases">
        <title>First draft genome of Liparis tanakae, snailfish: a comprehensive survey of snailfish specific genes.</title>
        <authorList>
            <person name="Kim W."/>
            <person name="Song I."/>
            <person name="Jeong J.-H."/>
            <person name="Kim D."/>
            <person name="Kim S."/>
            <person name="Ryu S."/>
            <person name="Song J.Y."/>
            <person name="Lee S.K."/>
        </authorList>
    </citation>
    <scope>NUCLEOTIDE SEQUENCE [LARGE SCALE GENOMIC DNA]</scope>
    <source>
        <tissue evidence="3">Muscle</tissue>
    </source>
</reference>
<evidence type="ECO:0000256" key="2">
    <source>
        <dbReference type="SAM" id="MobiDB-lite"/>
    </source>
</evidence>
<feature type="coiled-coil region" evidence="1">
    <location>
        <begin position="34"/>
        <end position="96"/>
    </location>
</feature>
<feature type="coiled-coil region" evidence="1">
    <location>
        <begin position="316"/>
        <end position="380"/>
    </location>
</feature>
<feature type="compositionally biased region" description="Basic and acidic residues" evidence="2">
    <location>
        <begin position="414"/>
        <end position="425"/>
    </location>
</feature>
<dbReference type="Proteomes" id="UP000314294">
    <property type="component" value="Unassembled WGS sequence"/>
</dbReference>
<keyword evidence="4" id="KW-1185">Reference proteome</keyword>
<feature type="compositionally biased region" description="Low complexity" evidence="2">
    <location>
        <begin position="490"/>
        <end position="500"/>
    </location>
</feature>
<evidence type="ECO:0000313" key="4">
    <source>
        <dbReference type="Proteomes" id="UP000314294"/>
    </source>
</evidence>
<feature type="region of interest" description="Disordered" evidence="2">
    <location>
        <begin position="394"/>
        <end position="425"/>
    </location>
</feature>
<protein>
    <submittedName>
        <fullName evidence="3">Uncharacterized protein</fullName>
    </submittedName>
</protein>
<proteinExistence type="predicted"/>
<dbReference type="AlphaFoldDB" id="A0A4Z2EMH1"/>
<sequence length="519" mass="60533">MHNGDLQLDDKLKLGKTLDYKNKMRNYKHYEKLIASRDDEIKTLKEKCKNYEKEIMNCQKSDQQYKDNSIKSEKIVVELLDDKVRAQTELRGLNAKHRLDVEEVEKTLKQNLSDATAKYQSDISQQHADKNHWKETALELKRQLKEYRRKVKKLDGDLDAAKQSIELLRRINAVKKDSPENKLDEGQFKKLEEKLKKAKDVIIVLEVEIKHLTFRDDYLSRELKQEEKKSKQFEGELQHMKADVYRSVQLISDITLFKRSIIDLHNRYCDSNTSMVVHQDSSSAEALQKAVSDIHRAQQIAAMDKKRDEKMLILMMEDHDKRISKYLKTIKQLREQVASLEVLVKKTELSKTPFEYEEIIKGLEAELSNMVQLLRKQEITSHADRILNNHMRTNKKHNETIKAPQAETSSLEEQLQKPEEPARKEKLPKKTLMQECTRPVRNACRYVKDSLNKLGNLKRSNKIFSEIVVADFLTISTLKPPVKVEELPESSSSDQDPTSSGALFMTPRRIHVQPCDKKN</sequence>
<feature type="coiled-coil region" evidence="1">
    <location>
        <begin position="130"/>
        <end position="243"/>
    </location>
</feature>
<name>A0A4Z2EMH1_9TELE</name>
<gene>
    <name evidence="3" type="ORF">EYF80_060289</name>
</gene>
<organism evidence="3 4">
    <name type="scientific">Liparis tanakae</name>
    <name type="common">Tanaka's snailfish</name>
    <dbReference type="NCBI Taxonomy" id="230148"/>
    <lineage>
        <taxon>Eukaryota</taxon>
        <taxon>Metazoa</taxon>
        <taxon>Chordata</taxon>
        <taxon>Craniata</taxon>
        <taxon>Vertebrata</taxon>
        <taxon>Euteleostomi</taxon>
        <taxon>Actinopterygii</taxon>
        <taxon>Neopterygii</taxon>
        <taxon>Teleostei</taxon>
        <taxon>Neoteleostei</taxon>
        <taxon>Acanthomorphata</taxon>
        <taxon>Eupercaria</taxon>
        <taxon>Perciformes</taxon>
        <taxon>Cottioidei</taxon>
        <taxon>Cottales</taxon>
        <taxon>Liparidae</taxon>
        <taxon>Liparis</taxon>
    </lineage>
</organism>
<evidence type="ECO:0000256" key="1">
    <source>
        <dbReference type="SAM" id="Coils"/>
    </source>
</evidence>
<evidence type="ECO:0000313" key="3">
    <source>
        <dbReference type="EMBL" id="TNN29562.1"/>
    </source>
</evidence>
<feature type="region of interest" description="Disordered" evidence="2">
    <location>
        <begin position="480"/>
        <end position="519"/>
    </location>
</feature>
<dbReference type="EMBL" id="SRLO01005491">
    <property type="protein sequence ID" value="TNN29562.1"/>
    <property type="molecule type" value="Genomic_DNA"/>
</dbReference>
<keyword evidence="1" id="KW-0175">Coiled coil</keyword>
<accession>A0A4Z2EMH1</accession>
<comment type="caution">
    <text evidence="3">The sequence shown here is derived from an EMBL/GenBank/DDBJ whole genome shotgun (WGS) entry which is preliminary data.</text>
</comment>